<dbReference type="AlphaFoldDB" id="A0A4C1WI36"/>
<dbReference type="EMBL" id="BGZK01000552">
    <property type="protein sequence ID" value="GBP49775.1"/>
    <property type="molecule type" value="Genomic_DNA"/>
</dbReference>
<sequence>MTAAIDGARAHTPAPAIHQRGPAANCPSSLTARVWEMPRILTCSMHPTADSRILFLHYVSLSKELNIDSRGLTDMEHLSTAERVSHTRAPPHKLPFVSRYGFEHWSDIITVYYRLS</sequence>
<evidence type="ECO:0000256" key="1">
    <source>
        <dbReference type="SAM" id="MobiDB-lite"/>
    </source>
</evidence>
<evidence type="ECO:0000313" key="2">
    <source>
        <dbReference type="EMBL" id="GBP49775.1"/>
    </source>
</evidence>
<protein>
    <submittedName>
        <fullName evidence="2">Uncharacterized protein</fullName>
    </submittedName>
</protein>
<accession>A0A4C1WI36</accession>
<evidence type="ECO:0000313" key="3">
    <source>
        <dbReference type="Proteomes" id="UP000299102"/>
    </source>
</evidence>
<gene>
    <name evidence="2" type="ORF">EVAR_81394_1</name>
</gene>
<comment type="caution">
    <text evidence="2">The sequence shown here is derived from an EMBL/GenBank/DDBJ whole genome shotgun (WGS) entry which is preliminary data.</text>
</comment>
<reference evidence="2 3" key="1">
    <citation type="journal article" date="2019" name="Commun. Biol.">
        <title>The bagworm genome reveals a unique fibroin gene that provides high tensile strength.</title>
        <authorList>
            <person name="Kono N."/>
            <person name="Nakamura H."/>
            <person name="Ohtoshi R."/>
            <person name="Tomita M."/>
            <person name="Numata K."/>
            <person name="Arakawa K."/>
        </authorList>
    </citation>
    <scope>NUCLEOTIDE SEQUENCE [LARGE SCALE GENOMIC DNA]</scope>
</reference>
<keyword evidence="3" id="KW-1185">Reference proteome</keyword>
<name>A0A4C1WI36_EUMVA</name>
<dbReference type="Proteomes" id="UP000299102">
    <property type="component" value="Unassembled WGS sequence"/>
</dbReference>
<organism evidence="2 3">
    <name type="scientific">Eumeta variegata</name>
    <name type="common">Bagworm moth</name>
    <name type="synonym">Eumeta japonica</name>
    <dbReference type="NCBI Taxonomy" id="151549"/>
    <lineage>
        <taxon>Eukaryota</taxon>
        <taxon>Metazoa</taxon>
        <taxon>Ecdysozoa</taxon>
        <taxon>Arthropoda</taxon>
        <taxon>Hexapoda</taxon>
        <taxon>Insecta</taxon>
        <taxon>Pterygota</taxon>
        <taxon>Neoptera</taxon>
        <taxon>Endopterygota</taxon>
        <taxon>Lepidoptera</taxon>
        <taxon>Glossata</taxon>
        <taxon>Ditrysia</taxon>
        <taxon>Tineoidea</taxon>
        <taxon>Psychidae</taxon>
        <taxon>Oiketicinae</taxon>
        <taxon>Eumeta</taxon>
    </lineage>
</organism>
<proteinExistence type="predicted"/>
<feature type="region of interest" description="Disordered" evidence="1">
    <location>
        <begin position="1"/>
        <end position="22"/>
    </location>
</feature>